<dbReference type="STRING" id="225345.CLCHR_26590"/>
<comment type="caution">
    <text evidence="3">The sequence shown here is derived from an EMBL/GenBank/DDBJ whole genome shotgun (WGS) entry which is preliminary data.</text>
</comment>
<feature type="region of interest" description="Disordered" evidence="1">
    <location>
        <begin position="8"/>
        <end position="38"/>
    </location>
</feature>
<keyword evidence="4" id="KW-1185">Reference proteome</keyword>
<proteinExistence type="predicted"/>
<dbReference type="SUPFAM" id="SSF55811">
    <property type="entry name" value="Nudix"/>
    <property type="match status" value="1"/>
</dbReference>
<sequence length="38" mass="4223">MQVWKFIVGGGEDGETPLQSAKRETFEEASISTDNNYS</sequence>
<accession>A0A1V4IMT6</accession>
<reference evidence="3 4" key="1">
    <citation type="submission" date="2017-03" db="EMBL/GenBank/DDBJ databases">
        <title>Genome sequence of Clostridium chromiireducens DSM 23318.</title>
        <authorList>
            <person name="Poehlein A."/>
            <person name="Daniel R."/>
        </authorList>
    </citation>
    <scope>NUCLEOTIDE SEQUENCE [LARGE SCALE GENOMIC DNA]</scope>
    <source>
        <strain evidence="3 4">DSM 23318</strain>
    </source>
</reference>
<evidence type="ECO:0000313" key="3">
    <source>
        <dbReference type="EMBL" id="OPJ61154.1"/>
    </source>
</evidence>
<dbReference type="InterPro" id="IPR000086">
    <property type="entry name" value="NUDIX_hydrolase_dom"/>
</dbReference>
<evidence type="ECO:0000256" key="1">
    <source>
        <dbReference type="SAM" id="MobiDB-lite"/>
    </source>
</evidence>
<dbReference type="Pfam" id="PF00293">
    <property type="entry name" value="NUDIX"/>
    <property type="match status" value="1"/>
</dbReference>
<gene>
    <name evidence="3" type="ORF">CLCHR_26590</name>
</gene>
<protein>
    <recommendedName>
        <fullName evidence="2">Nudix hydrolase domain-containing protein</fullName>
    </recommendedName>
</protein>
<feature type="domain" description="Nudix hydrolase" evidence="2">
    <location>
        <begin position="3"/>
        <end position="33"/>
    </location>
</feature>
<dbReference type="Proteomes" id="UP000191056">
    <property type="component" value="Unassembled WGS sequence"/>
</dbReference>
<dbReference type="Gene3D" id="3.90.79.10">
    <property type="entry name" value="Nucleoside Triphosphate Pyrophosphohydrolase"/>
    <property type="match status" value="1"/>
</dbReference>
<dbReference type="RefSeq" id="WP_419256641.1">
    <property type="nucleotide sequence ID" value="NZ_JBLZIA010000002.1"/>
</dbReference>
<dbReference type="InterPro" id="IPR015797">
    <property type="entry name" value="NUDIX_hydrolase-like_dom_sf"/>
</dbReference>
<dbReference type="EMBL" id="MZGT01000033">
    <property type="protein sequence ID" value="OPJ61154.1"/>
    <property type="molecule type" value="Genomic_DNA"/>
</dbReference>
<organism evidence="3 4">
    <name type="scientific">Clostridium chromiireducens</name>
    <dbReference type="NCBI Taxonomy" id="225345"/>
    <lineage>
        <taxon>Bacteria</taxon>
        <taxon>Bacillati</taxon>
        <taxon>Bacillota</taxon>
        <taxon>Clostridia</taxon>
        <taxon>Eubacteriales</taxon>
        <taxon>Clostridiaceae</taxon>
        <taxon>Clostridium</taxon>
    </lineage>
</organism>
<evidence type="ECO:0000259" key="2">
    <source>
        <dbReference type="Pfam" id="PF00293"/>
    </source>
</evidence>
<name>A0A1V4IMT6_9CLOT</name>
<evidence type="ECO:0000313" key="4">
    <source>
        <dbReference type="Proteomes" id="UP000191056"/>
    </source>
</evidence>
<dbReference type="AlphaFoldDB" id="A0A1V4IMT6"/>